<dbReference type="EMBL" id="CP047650">
    <property type="protein sequence ID" value="QHI99371.1"/>
    <property type="molecule type" value="Genomic_DNA"/>
</dbReference>
<proteinExistence type="predicted"/>
<dbReference type="Proteomes" id="UP000464787">
    <property type="component" value="Chromosome"/>
</dbReference>
<organism evidence="1 2">
    <name type="scientific">Xylophilus rhododendri</name>
    <dbReference type="NCBI Taxonomy" id="2697032"/>
    <lineage>
        <taxon>Bacteria</taxon>
        <taxon>Pseudomonadati</taxon>
        <taxon>Pseudomonadota</taxon>
        <taxon>Betaproteobacteria</taxon>
        <taxon>Burkholderiales</taxon>
        <taxon>Xylophilus</taxon>
    </lineage>
</organism>
<dbReference type="KEGG" id="xyk:GT347_16125"/>
<reference evidence="1 2" key="1">
    <citation type="submission" date="2020-01" db="EMBL/GenBank/DDBJ databases">
        <title>Genome sequencing of strain KACC 21265.</title>
        <authorList>
            <person name="Heo J."/>
            <person name="Kim S.-J."/>
            <person name="Kim J.-S."/>
            <person name="Hong S.-B."/>
            <person name="Kwon S.-W."/>
        </authorList>
    </citation>
    <scope>NUCLEOTIDE SEQUENCE [LARGE SCALE GENOMIC DNA]</scope>
    <source>
        <strain evidence="1 2">KACC 21265</strain>
    </source>
</reference>
<sequence length="289" mass="29866">MSLLPAKGDLDGTAAGHTTGMFQLAIGGMRDFVASLLGAGSADLQATKLLAQQTLGIGGRNKIINGNFAINQRGVAGTVNLAAGAYGHDRWKAGSAGVIYTTASNGVDTDLTITFGGLVQVIEAGLVEGGDYCISWEGTSQLYLGGSTFVTSPYVLAGVTPNVTLGLQFSVGTLGRVQVERAVGQSPFERRPVDIELARCQRYYETGKLLLGGAYPSGGVGAQAYGEAQFKVTKRAVPTMTQLAASSSANVQSNAFTSTTTSSASVFCTHDVNPGNFSLSLYWAASAEL</sequence>
<name>A0A857J8H6_9BURK</name>
<evidence type="ECO:0008006" key="3">
    <source>
        <dbReference type="Google" id="ProtNLM"/>
    </source>
</evidence>
<evidence type="ECO:0000313" key="1">
    <source>
        <dbReference type="EMBL" id="QHI99371.1"/>
    </source>
</evidence>
<evidence type="ECO:0000313" key="2">
    <source>
        <dbReference type="Proteomes" id="UP000464787"/>
    </source>
</evidence>
<dbReference type="AlphaFoldDB" id="A0A857J8H6"/>
<keyword evidence="2" id="KW-1185">Reference proteome</keyword>
<accession>A0A857J8H6</accession>
<dbReference type="RefSeq" id="WP_160553184.1">
    <property type="nucleotide sequence ID" value="NZ_CP047650.1"/>
</dbReference>
<protein>
    <recommendedName>
        <fullName evidence="3">Tail fiber protein</fullName>
    </recommendedName>
</protein>
<gene>
    <name evidence="1" type="ORF">GT347_16125</name>
</gene>